<dbReference type="SUPFAM" id="SSF103473">
    <property type="entry name" value="MFS general substrate transporter"/>
    <property type="match status" value="1"/>
</dbReference>
<dbReference type="InParanoid" id="K3WDE3"/>
<keyword evidence="4 7" id="KW-0812">Transmembrane</keyword>
<evidence type="ECO:0000256" key="7">
    <source>
        <dbReference type="SAM" id="Phobius"/>
    </source>
</evidence>
<feature type="transmembrane region" description="Helical" evidence="7">
    <location>
        <begin position="270"/>
        <end position="290"/>
    </location>
</feature>
<dbReference type="InterPro" id="IPR036259">
    <property type="entry name" value="MFS_trans_sf"/>
</dbReference>
<dbReference type="AlphaFoldDB" id="K3WDE3"/>
<feature type="transmembrane region" description="Helical" evidence="7">
    <location>
        <begin position="383"/>
        <end position="407"/>
    </location>
</feature>
<dbReference type="VEuPathDB" id="FungiDB:PYU1_G002981"/>
<evidence type="ECO:0000256" key="3">
    <source>
        <dbReference type="ARBA" id="ARBA00022448"/>
    </source>
</evidence>
<evidence type="ECO:0000256" key="5">
    <source>
        <dbReference type="ARBA" id="ARBA00022989"/>
    </source>
</evidence>
<keyword evidence="6 7" id="KW-0472">Membrane</keyword>
<evidence type="ECO:0000256" key="1">
    <source>
        <dbReference type="ARBA" id="ARBA00004141"/>
    </source>
</evidence>
<keyword evidence="3" id="KW-0813">Transport</keyword>
<feature type="transmembrane region" description="Helical" evidence="7">
    <location>
        <begin position="414"/>
        <end position="436"/>
    </location>
</feature>
<evidence type="ECO:0000256" key="6">
    <source>
        <dbReference type="ARBA" id="ARBA00023136"/>
    </source>
</evidence>
<reference evidence="9" key="1">
    <citation type="journal article" date="2010" name="Genome Biol.">
        <title>Genome sequence of the necrotrophic plant pathogen Pythium ultimum reveals original pathogenicity mechanisms and effector repertoire.</title>
        <authorList>
            <person name="Levesque C.A."/>
            <person name="Brouwer H."/>
            <person name="Cano L."/>
            <person name="Hamilton J.P."/>
            <person name="Holt C."/>
            <person name="Huitema E."/>
            <person name="Raffaele S."/>
            <person name="Robideau G.P."/>
            <person name="Thines M."/>
            <person name="Win J."/>
            <person name="Zerillo M.M."/>
            <person name="Beakes G.W."/>
            <person name="Boore J.L."/>
            <person name="Busam D."/>
            <person name="Dumas B."/>
            <person name="Ferriera S."/>
            <person name="Fuerstenberg S.I."/>
            <person name="Gachon C.M."/>
            <person name="Gaulin E."/>
            <person name="Govers F."/>
            <person name="Grenville-Briggs L."/>
            <person name="Horner N."/>
            <person name="Hostetler J."/>
            <person name="Jiang R.H."/>
            <person name="Johnson J."/>
            <person name="Krajaejun T."/>
            <person name="Lin H."/>
            <person name="Meijer H.J."/>
            <person name="Moore B."/>
            <person name="Morris P."/>
            <person name="Phuntmart V."/>
            <person name="Puiu D."/>
            <person name="Shetty J."/>
            <person name="Stajich J.E."/>
            <person name="Tripathy S."/>
            <person name="Wawra S."/>
            <person name="van West P."/>
            <person name="Whitty B.R."/>
            <person name="Coutinho P.M."/>
            <person name="Henrissat B."/>
            <person name="Martin F."/>
            <person name="Thomas P.D."/>
            <person name="Tyler B.M."/>
            <person name="De Vries R.P."/>
            <person name="Kamoun S."/>
            <person name="Yandell M."/>
            <person name="Tisserat N."/>
            <person name="Buell C.R."/>
        </authorList>
    </citation>
    <scope>NUCLEOTIDE SEQUENCE</scope>
    <source>
        <strain evidence="9">DAOM:BR144</strain>
    </source>
</reference>
<feature type="transmembrane region" description="Helical" evidence="7">
    <location>
        <begin position="245"/>
        <end position="263"/>
    </location>
</feature>
<organism evidence="8 9">
    <name type="scientific">Globisporangium ultimum (strain ATCC 200006 / CBS 805.95 / DAOM BR144)</name>
    <name type="common">Pythium ultimum</name>
    <dbReference type="NCBI Taxonomy" id="431595"/>
    <lineage>
        <taxon>Eukaryota</taxon>
        <taxon>Sar</taxon>
        <taxon>Stramenopiles</taxon>
        <taxon>Oomycota</taxon>
        <taxon>Peronosporomycetes</taxon>
        <taxon>Pythiales</taxon>
        <taxon>Pythiaceae</taxon>
        <taxon>Globisporangium</taxon>
    </lineage>
</organism>
<dbReference type="PANTHER" id="PTHR31585">
    <property type="entry name" value="FOLATE-BIOPTERIN TRANSPORTER 1, CHLOROPLASTIC"/>
    <property type="match status" value="1"/>
</dbReference>
<dbReference type="PANTHER" id="PTHR31585:SF5">
    <property type="entry name" value="RNA-BINDING S4 DOMAIN-CONTAINING PROTEIN"/>
    <property type="match status" value="1"/>
</dbReference>
<evidence type="ECO:0000256" key="4">
    <source>
        <dbReference type="ARBA" id="ARBA00022692"/>
    </source>
</evidence>
<feature type="transmembrane region" description="Helical" evidence="7">
    <location>
        <begin position="498"/>
        <end position="519"/>
    </location>
</feature>
<comment type="subcellular location">
    <subcellularLocation>
        <location evidence="1">Membrane</location>
        <topology evidence="1">Multi-pass membrane protein</topology>
    </subcellularLocation>
</comment>
<sequence>MDILRSDTVGTSVRSPRDTLQSFDLHFSFDVVEYTEYDAAATLRQHRIDYIGTTTSRAPCDNPAMLDFHLTPIAGNDVFTRQTYGALRKGGRVSLFSKAYIGYAISAACSGYMFAMVESVLLRLPAQTLGLDDDGTMNGLRDVVHLQWSLVPFLGLLSDSYAPFGYRRKAYIIMGWILMSLFFAALFVLCQFSSYIFGSAVPPQAVALACTTGATVSLVISTNTMDIRIVELSQQEQVYSRGTLVAVYQILRIFAQVIVHILIQRLSILFALHLSIFALVPIPFLVRYAYETRLNKLTAAPSQFIETCKQFWQSGQQKAIWQLVAFNCVLYFFLFLNYNQVSRAIAVWNPESASAKLLRLMLSDVAFVAALVLWKVYAVNAHWVKSAAAVICSWCVVYLTGNTLIAFDVVRQQWLTTLLGMLCAGVRVLLLFSAFVPTIEVAQIGSEGTIYGLLSSFQSIVKSLGAQLSNAIVKSSPGVLMFPLSEIRANSSSIQVKVFYGILFLAAIKLLSLLSLLFCPRHKLDAQQLRLYGGYRRLPLLVFLLAYAMSYPYVTYYQYAHMCR</sequence>
<feature type="transmembrane region" description="Helical" evidence="7">
    <location>
        <begin position="100"/>
        <end position="124"/>
    </location>
</feature>
<keyword evidence="5 7" id="KW-1133">Transmembrane helix</keyword>
<evidence type="ECO:0000313" key="9">
    <source>
        <dbReference type="Proteomes" id="UP000019132"/>
    </source>
</evidence>
<accession>K3WDE3</accession>
<feature type="transmembrane region" description="Helical" evidence="7">
    <location>
        <begin position="540"/>
        <end position="559"/>
    </location>
</feature>
<protein>
    <recommendedName>
        <fullName evidence="10">Major facilitator superfamily associated domain-containing protein</fullName>
    </recommendedName>
</protein>
<dbReference type="Proteomes" id="UP000019132">
    <property type="component" value="Unassembled WGS sequence"/>
</dbReference>
<dbReference type="GO" id="GO:0016020">
    <property type="term" value="C:membrane"/>
    <property type="evidence" value="ECO:0007669"/>
    <property type="project" value="UniProtKB-SubCell"/>
</dbReference>
<comment type="similarity">
    <text evidence="2">Belongs to the major facilitator superfamily. Folate-biopterin transporter (TC 2.A.71) family.</text>
</comment>
<dbReference type="HOGENOM" id="CLU_018801_7_1_1"/>
<keyword evidence="9" id="KW-1185">Reference proteome</keyword>
<reference evidence="9" key="2">
    <citation type="submission" date="2010-04" db="EMBL/GenBank/DDBJ databases">
        <authorList>
            <person name="Buell R."/>
            <person name="Hamilton J."/>
            <person name="Hostetler J."/>
        </authorList>
    </citation>
    <scope>NUCLEOTIDE SEQUENCE [LARGE SCALE GENOMIC DNA]</scope>
    <source>
        <strain evidence="9">DAOM:BR144</strain>
    </source>
</reference>
<feature type="transmembrane region" description="Helical" evidence="7">
    <location>
        <begin position="144"/>
        <end position="164"/>
    </location>
</feature>
<feature type="transmembrane region" description="Helical" evidence="7">
    <location>
        <begin position="357"/>
        <end position="377"/>
    </location>
</feature>
<dbReference type="EnsemblProtists" id="PYU1_T002984">
    <property type="protein sequence ID" value="PYU1_T002984"/>
    <property type="gene ID" value="PYU1_G002981"/>
</dbReference>
<reference evidence="8" key="3">
    <citation type="submission" date="2015-02" db="UniProtKB">
        <authorList>
            <consortium name="EnsemblProtists"/>
        </authorList>
    </citation>
    <scope>IDENTIFICATION</scope>
    <source>
        <strain evidence="8">DAOM BR144</strain>
    </source>
</reference>
<dbReference type="eggNOG" id="ENOG502RWV5">
    <property type="taxonomic scope" value="Eukaryota"/>
</dbReference>
<dbReference type="EMBL" id="GL376628">
    <property type="status" value="NOT_ANNOTATED_CDS"/>
    <property type="molecule type" value="Genomic_DNA"/>
</dbReference>
<evidence type="ECO:0000256" key="2">
    <source>
        <dbReference type="ARBA" id="ARBA00007015"/>
    </source>
</evidence>
<evidence type="ECO:0008006" key="10">
    <source>
        <dbReference type="Google" id="ProtNLM"/>
    </source>
</evidence>
<proteinExistence type="inferred from homology"/>
<feature type="transmembrane region" description="Helical" evidence="7">
    <location>
        <begin position="176"/>
        <end position="197"/>
    </location>
</feature>
<dbReference type="InterPro" id="IPR039309">
    <property type="entry name" value="BT1"/>
</dbReference>
<evidence type="ECO:0000313" key="8">
    <source>
        <dbReference type="EnsemblProtists" id="PYU1_T002984"/>
    </source>
</evidence>
<feature type="transmembrane region" description="Helical" evidence="7">
    <location>
        <begin position="319"/>
        <end position="336"/>
    </location>
</feature>
<name>K3WDE3_GLOUD</name>